<keyword evidence="5" id="KW-0238">DNA-binding</keyword>
<accession>A0A6J6M0L7</accession>
<proteinExistence type="inferred from homology"/>
<evidence type="ECO:0000256" key="4">
    <source>
        <dbReference type="ARBA" id="ARBA00023015"/>
    </source>
</evidence>
<dbReference type="InterPro" id="IPR003444">
    <property type="entry name" value="MraZ"/>
</dbReference>
<evidence type="ECO:0000256" key="6">
    <source>
        <dbReference type="ARBA" id="ARBA00023163"/>
    </source>
</evidence>
<dbReference type="PROSITE" id="PS51740">
    <property type="entry name" value="SPOVT_ABRB"/>
    <property type="match status" value="2"/>
</dbReference>
<dbReference type="HAMAP" id="MF_01008">
    <property type="entry name" value="MraZ"/>
    <property type="match status" value="1"/>
</dbReference>
<keyword evidence="6" id="KW-0804">Transcription</keyword>
<evidence type="ECO:0000313" key="8">
    <source>
        <dbReference type="EMBL" id="CAB4666315.1"/>
    </source>
</evidence>
<gene>
    <name evidence="8" type="ORF">UFOPK2242_01236</name>
</gene>
<dbReference type="Gene3D" id="3.40.1550.20">
    <property type="entry name" value="Transcriptional regulator MraZ domain"/>
    <property type="match status" value="1"/>
</dbReference>
<dbReference type="PANTHER" id="PTHR34701">
    <property type="entry name" value="TRANSCRIPTIONAL REGULATOR MRAZ"/>
    <property type="match status" value="1"/>
</dbReference>
<dbReference type="GO" id="GO:2000143">
    <property type="term" value="P:negative regulation of DNA-templated transcription initiation"/>
    <property type="evidence" value="ECO:0007669"/>
    <property type="project" value="TreeGrafter"/>
</dbReference>
<dbReference type="InterPro" id="IPR020603">
    <property type="entry name" value="MraZ_dom"/>
</dbReference>
<dbReference type="InterPro" id="IPR035644">
    <property type="entry name" value="MraZ_C"/>
</dbReference>
<keyword evidence="2" id="KW-0963">Cytoplasm</keyword>
<dbReference type="InterPro" id="IPR035642">
    <property type="entry name" value="MraZ_N"/>
</dbReference>
<protein>
    <recommendedName>
        <fullName evidence="1">Transcriptional regulator MraZ</fullName>
    </recommendedName>
</protein>
<reference evidence="8" key="1">
    <citation type="submission" date="2020-05" db="EMBL/GenBank/DDBJ databases">
        <authorList>
            <person name="Chiriac C."/>
            <person name="Salcher M."/>
            <person name="Ghai R."/>
            <person name="Kavagutti S V."/>
        </authorList>
    </citation>
    <scope>NUCLEOTIDE SEQUENCE</scope>
</reference>
<sequence>MSRGFEGSYQHSLDTKGRVVMPLEFRAGLADGCHVAPGLDRCIAVYPDDTFEEVRGRVTEAARRGTRQRNAARAFIGNSRRCKIDLQGRVAVPATLRELAGLDREVIVVGIDERIEIWDAIRWRELETVGLEDLATSPDLADLGII</sequence>
<dbReference type="InterPro" id="IPR038619">
    <property type="entry name" value="MraZ_sf"/>
</dbReference>
<dbReference type="GO" id="GO:0000976">
    <property type="term" value="F:transcription cis-regulatory region binding"/>
    <property type="evidence" value="ECO:0007669"/>
    <property type="project" value="TreeGrafter"/>
</dbReference>
<evidence type="ECO:0000256" key="2">
    <source>
        <dbReference type="ARBA" id="ARBA00022490"/>
    </source>
</evidence>
<organism evidence="8">
    <name type="scientific">freshwater metagenome</name>
    <dbReference type="NCBI Taxonomy" id="449393"/>
    <lineage>
        <taxon>unclassified sequences</taxon>
        <taxon>metagenomes</taxon>
        <taxon>ecological metagenomes</taxon>
    </lineage>
</organism>
<dbReference type="InterPro" id="IPR007159">
    <property type="entry name" value="SpoVT-AbrB_dom"/>
</dbReference>
<keyword evidence="3" id="KW-0677">Repeat</keyword>
<dbReference type="InterPro" id="IPR037914">
    <property type="entry name" value="SpoVT-AbrB_sf"/>
</dbReference>
<evidence type="ECO:0000259" key="7">
    <source>
        <dbReference type="PROSITE" id="PS51740"/>
    </source>
</evidence>
<dbReference type="AlphaFoldDB" id="A0A6J6M0L7"/>
<dbReference type="EMBL" id="CAEZWM010000174">
    <property type="protein sequence ID" value="CAB4666315.1"/>
    <property type="molecule type" value="Genomic_DNA"/>
</dbReference>
<dbReference type="SUPFAM" id="SSF89447">
    <property type="entry name" value="AbrB/MazE/MraZ-like"/>
    <property type="match status" value="1"/>
</dbReference>
<name>A0A6J6M0L7_9ZZZZ</name>
<dbReference type="Pfam" id="PF02381">
    <property type="entry name" value="MraZ"/>
    <property type="match status" value="2"/>
</dbReference>
<feature type="domain" description="SpoVT-AbrB" evidence="7">
    <location>
        <begin position="79"/>
        <end position="122"/>
    </location>
</feature>
<dbReference type="PANTHER" id="PTHR34701:SF1">
    <property type="entry name" value="TRANSCRIPTIONAL REGULATOR MRAZ"/>
    <property type="match status" value="1"/>
</dbReference>
<dbReference type="GO" id="GO:0003700">
    <property type="term" value="F:DNA-binding transcription factor activity"/>
    <property type="evidence" value="ECO:0007669"/>
    <property type="project" value="InterPro"/>
</dbReference>
<dbReference type="CDD" id="cd16320">
    <property type="entry name" value="MraZ_N"/>
    <property type="match status" value="1"/>
</dbReference>
<keyword evidence="4" id="KW-0805">Transcription regulation</keyword>
<evidence type="ECO:0000256" key="3">
    <source>
        <dbReference type="ARBA" id="ARBA00022737"/>
    </source>
</evidence>
<evidence type="ECO:0000256" key="5">
    <source>
        <dbReference type="ARBA" id="ARBA00023125"/>
    </source>
</evidence>
<dbReference type="CDD" id="cd16321">
    <property type="entry name" value="MraZ_C"/>
    <property type="match status" value="1"/>
</dbReference>
<feature type="domain" description="SpoVT-AbrB" evidence="7">
    <location>
        <begin position="8"/>
        <end position="50"/>
    </location>
</feature>
<evidence type="ECO:0000256" key="1">
    <source>
        <dbReference type="ARBA" id="ARBA00013860"/>
    </source>
</evidence>